<accession>A0ABS0D086</accession>
<dbReference type="SUPFAM" id="SSF51735">
    <property type="entry name" value="NAD(P)-binding Rossmann-fold domains"/>
    <property type="match status" value="1"/>
</dbReference>
<name>A0ABS0D086_9NOCA</name>
<sequence>MAAHTIVIGYGSTGRSAAHAVSDGGLGSDLVVVDTDTARTTEARRDGATTVLGDGHDLTVLHQAGVAHAERIAVAVSDDHSGVRITSAVRGLNNDASICTLLRRSGWKSIAEYLGADQVVVTGELTGRLLGLSVRRPDLPAQFDRALRSHSELVVAERAVRSSEIGQCLSLCGPLVLAVARGGRIHWRDDPGEARLRASDRLLVLRASSPLW</sequence>
<protein>
    <submittedName>
        <fullName evidence="2">NAD-binding protein</fullName>
    </submittedName>
</protein>
<gene>
    <name evidence="2" type="ORF">IU459_31650</name>
</gene>
<evidence type="ECO:0000313" key="3">
    <source>
        <dbReference type="Proteomes" id="UP000702209"/>
    </source>
</evidence>
<dbReference type="PANTHER" id="PTHR43833:SF9">
    <property type="entry name" value="POTASSIUM CHANNEL PROTEIN YUGO-RELATED"/>
    <property type="match status" value="1"/>
</dbReference>
<comment type="caution">
    <text evidence="2">The sequence shown here is derived from an EMBL/GenBank/DDBJ whole genome shotgun (WGS) entry which is preliminary data.</text>
</comment>
<dbReference type="InterPro" id="IPR003148">
    <property type="entry name" value="RCK_N"/>
</dbReference>
<keyword evidence="3" id="KW-1185">Reference proteome</keyword>
<dbReference type="InterPro" id="IPR036291">
    <property type="entry name" value="NAD(P)-bd_dom_sf"/>
</dbReference>
<dbReference type="PANTHER" id="PTHR43833">
    <property type="entry name" value="POTASSIUM CHANNEL PROTEIN 2-RELATED-RELATED"/>
    <property type="match status" value="1"/>
</dbReference>
<proteinExistence type="predicted"/>
<dbReference type="InterPro" id="IPR050721">
    <property type="entry name" value="Trk_Ktr_HKT_K-transport"/>
</dbReference>
<organism evidence="2 3">
    <name type="scientific">Nocardia amamiensis</name>
    <dbReference type="NCBI Taxonomy" id="404578"/>
    <lineage>
        <taxon>Bacteria</taxon>
        <taxon>Bacillati</taxon>
        <taxon>Actinomycetota</taxon>
        <taxon>Actinomycetes</taxon>
        <taxon>Mycobacteriales</taxon>
        <taxon>Nocardiaceae</taxon>
        <taxon>Nocardia</taxon>
    </lineage>
</organism>
<dbReference type="PROSITE" id="PS51201">
    <property type="entry name" value="RCK_N"/>
    <property type="match status" value="1"/>
</dbReference>
<dbReference type="Gene3D" id="3.40.50.720">
    <property type="entry name" value="NAD(P)-binding Rossmann-like Domain"/>
    <property type="match status" value="1"/>
</dbReference>
<dbReference type="Pfam" id="PF02254">
    <property type="entry name" value="TrkA_N"/>
    <property type="match status" value="1"/>
</dbReference>
<evidence type="ECO:0000313" key="2">
    <source>
        <dbReference type="EMBL" id="MBF6302066.1"/>
    </source>
</evidence>
<evidence type="ECO:0000259" key="1">
    <source>
        <dbReference type="PROSITE" id="PS51201"/>
    </source>
</evidence>
<dbReference type="RefSeq" id="WP_195133259.1">
    <property type="nucleotide sequence ID" value="NZ_JADLQX010000036.1"/>
</dbReference>
<dbReference type="EMBL" id="JADLQX010000036">
    <property type="protein sequence ID" value="MBF6302066.1"/>
    <property type="molecule type" value="Genomic_DNA"/>
</dbReference>
<feature type="domain" description="RCK N-terminal" evidence="1">
    <location>
        <begin position="2"/>
        <end position="121"/>
    </location>
</feature>
<dbReference type="Proteomes" id="UP000702209">
    <property type="component" value="Unassembled WGS sequence"/>
</dbReference>
<reference evidence="2 3" key="1">
    <citation type="submission" date="2020-10" db="EMBL/GenBank/DDBJ databases">
        <title>Identification of Nocardia species via Next-generation sequencing and recognition of intraspecies genetic diversity.</title>
        <authorList>
            <person name="Li P."/>
            <person name="Li P."/>
            <person name="Lu B."/>
        </authorList>
    </citation>
    <scope>NUCLEOTIDE SEQUENCE [LARGE SCALE GENOMIC DNA]</scope>
    <source>
        <strain evidence="2 3">BJ06-0157</strain>
    </source>
</reference>